<evidence type="ECO:0000313" key="1">
    <source>
        <dbReference type="EMBL" id="KUG02444.1"/>
    </source>
</evidence>
<name>A0A0W8E1B9_9ZZZZ</name>
<organism evidence="1">
    <name type="scientific">hydrocarbon metagenome</name>
    <dbReference type="NCBI Taxonomy" id="938273"/>
    <lineage>
        <taxon>unclassified sequences</taxon>
        <taxon>metagenomes</taxon>
        <taxon>ecological metagenomes</taxon>
    </lineage>
</organism>
<dbReference type="EMBL" id="LNQE01001919">
    <property type="protein sequence ID" value="KUG02444.1"/>
    <property type="molecule type" value="Genomic_DNA"/>
</dbReference>
<comment type="caution">
    <text evidence="1">The sequence shown here is derived from an EMBL/GenBank/DDBJ whole genome shotgun (WGS) entry which is preliminary data.</text>
</comment>
<accession>A0A0W8E1B9</accession>
<sequence>MYSQQNQYIMERGDVFRIYFKSSFYYDNIMLKFEKITGKKEHQN</sequence>
<proteinExistence type="predicted"/>
<protein>
    <submittedName>
        <fullName evidence="1">Uncharacterized protein</fullName>
    </submittedName>
</protein>
<reference evidence="1" key="1">
    <citation type="journal article" date="2015" name="Proc. Natl. Acad. Sci. U.S.A.">
        <title>Networks of energetic and metabolic interactions define dynamics in microbial communities.</title>
        <authorList>
            <person name="Embree M."/>
            <person name="Liu J.K."/>
            <person name="Al-Bassam M.M."/>
            <person name="Zengler K."/>
        </authorList>
    </citation>
    <scope>NUCLEOTIDE SEQUENCE</scope>
</reference>
<dbReference type="AlphaFoldDB" id="A0A0W8E1B9"/>
<gene>
    <name evidence="1" type="ORF">ASZ90_020193</name>
</gene>